<dbReference type="OrthoDB" id="3078349at2"/>
<gene>
    <name evidence="2" type="ORF">NF27_DP01150</name>
</gene>
<evidence type="ECO:0000313" key="3">
    <source>
        <dbReference type="Proteomes" id="UP000031258"/>
    </source>
</evidence>
<name>A0A0C1MZS5_9RICK</name>
<dbReference type="InterPro" id="IPR021527">
    <property type="entry name" value="DUF2795"/>
</dbReference>
<evidence type="ECO:0000256" key="1">
    <source>
        <dbReference type="SAM" id="MobiDB-lite"/>
    </source>
</evidence>
<keyword evidence="3" id="KW-1185">Reference proteome</keyword>
<sequence>MVKDTKDGRVEGGKKTSEGGRGDPEKASPAAVERYLKGIHYPAGKADLEKTAKKNGAPSDVLNVLSRFDDKEYKSPIDIAKEVGNVE</sequence>
<reference evidence="2 3" key="1">
    <citation type="submission" date="2014-11" db="EMBL/GenBank/DDBJ databases">
        <title>A Rickettsiales Symbiont of Amoebae With Ancient Features.</title>
        <authorList>
            <person name="Schulz F."/>
            <person name="Martijn J."/>
            <person name="Wascher F."/>
            <person name="Kostanjsek R."/>
            <person name="Ettema T.J."/>
            <person name="Horn M."/>
        </authorList>
    </citation>
    <scope>NUCLEOTIDE SEQUENCE [LARGE SCALE GENOMIC DNA]</scope>
    <source>
        <strain evidence="2 3">UWC36</strain>
    </source>
</reference>
<dbReference type="Pfam" id="PF11387">
    <property type="entry name" value="DUF2795"/>
    <property type="match status" value="1"/>
</dbReference>
<feature type="compositionally biased region" description="Basic and acidic residues" evidence="1">
    <location>
        <begin position="1"/>
        <end position="26"/>
    </location>
</feature>
<organism evidence="2 3">
    <name type="scientific">Candidatus Jidaibacter acanthamoebae</name>
    <dbReference type="NCBI Taxonomy" id="86105"/>
    <lineage>
        <taxon>Bacteria</taxon>
        <taxon>Pseudomonadati</taxon>
        <taxon>Pseudomonadota</taxon>
        <taxon>Alphaproteobacteria</taxon>
        <taxon>Rickettsiales</taxon>
        <taxon>Candidatus Midichloriaceae</taxon>
        <taxon>Candidatus Jidaibacter</taxon>
    </lineage>
</organism>
<feature type="region of interest" description="Disordered" evidence="1">
    <location>
        <begin position="1"/>
        <end position="30"/>
    </location>
</feature>
<dbReference type="Proteomes" id="UP000031258">
    <property type="component" value="Unassembled WGS sequence"/>
</dbReference>
<proteinExistence type="predicted"/>
<dbReference type="EMBL" id="JSWE01000092">
    <property type="protein sequence ID" value="KIE05571.1"/>
    <property type="molecule type" value="Genomic_DNA"/>
</dbReference>
<dbReference type="RefSeq" id="WP_053332550.1">
    <property type="nucleotide sequence ID" value="NZ_JSWE01000092.1"/>
</dbReference>
<dbReference type="AlphaFoldDB" id="A0A0C1MZS5"/>
<protein>
    <recommendedName>
        <fullName evidence="4">DUF2795 domain-containing protein</fullName>
    </recommendedName>
</protein>
<evidence type="ECO:0000313" key="2">
    <source>
        <dbReference type="EMBL" id="KIE05571.1"/>
    </source>
</evidence>
<evidence type="ECO:0008006" key="4">
    <source>
        <dbReference type="Google" id="ProtNLM"/>
    </source>
</evidence>
<comment type="caution">
    <text evidence="2">The sequence shown here is derived from an EMBL/GenBank/DDBJ whole genome shotgun (WGS) entry which is preliminary data.</text>
</comment>
<accession>A0A0C1MZS5</accession>